<dbReference type="OrthoDB" id="422574at2759"/>
<sequence>MAHLRRTYNIATSMVASAWRGSSGISVLSGIAGFKRPAQTLVLYSKETCPYSRETLSMLDLDARIRPCPSDGKQYRSELKRIGGKEQVPFLIDPNTDTKMYETKDIINYLFSQYGPGADVIPSSVGPGSLSTYLSIIPWHHLIPASFRRQTPSTITSSETSESTPTAIVDDGMILWSYENCPYCRVVREVLDEKELAYQVKNIARGSPKRDAFIATYGRMQVPLLIDERKGRMIFESSDIIDYLHETYPK</sequence>
<dbReference type="Proteomes" id="UP000241769">
    <property type="component" value="Unassembled WGS sequence"/>
</dbReference>
<organism evidence="2 3">
    <name type="scientific">Planoprotostelium fungivorum</name>
    <dbReference type="NCBI Taxonomy" id="1890364"/>
    <lineage>
        <taxon>Eukaryota</taxon>
        <taxon>Amoebozoa</taxon>
        <taxon>Evosea</taxon>
        <taxon>Variosea</taxon>
        <taxon>Cavosteliida</taxon>
        <taxon>Cavosteliaceae</taxon>
        <taxon>Planoprotostelium</taxon>
    </lineage>
</organism>
<name>A0A2P6MUE2_9EUKA</name>
<accession>A0A2P6MUE2</accession>
<dbReference type="Gene3D" id="3.40.30.10">
    <property type="entry name" value="Glutaredoxin"/>
    <property type="match status" value="2"/>
</dbReference>
<protein>
    <recommendedName>
        <fullName evidence="1">GST N-terminal domain-containing protein</fullName>
    </recommendedName>
</protein>
<evidence type="ECO:0000313" key="3">
    <source>
        <dbReference type="Proteomes" id="UP000241769"/>
    </source>
</evidence>
<dbReference type="SUPFAM" id="SSF52833">
    <property type="entry name" value="Thioredoxin-like"/>
    <property type="match status" value="2"/>
</dbReference>
<dbReference type="EMBL" id="MDYQ01000395">
    <property type="protein sequence ID" value="PRP75313.1"/>
    <property type="molecule type" value="Genomic_DNA"/>
</dbReference>
<dbReference type="PANTHER" id="PTHR45288:SF1">
    <property type="entry name" value="THIOREDOXIN FAMILY PROTEIN"/>
    <property type="match status" value="1"/>
</dbReference>
<feature type="domain" description="GST N-terminal" evidence="1">
    <location>
        <begin position="171"/>
        <end position="250"/>
    </location>
</feature>
<dbReference type="PROSITE" id="PS51354">
    <property type="entry name" value="GLUTAREDOXIN_2"/>
    <property type="match status" value="1"/>
</dbReference>
<dbReference type="InParanoid" id="A0A2P6MUE2"/>
<proteinExistence type="predicted"/>
<dbReference type="AlphaFoldDB" id="A0A2P6MUE2"/>
<dbReference type="Pfam" id="PF13417">
    <property type="entry name" value="GST_N_3"/>
    <property type="match status" value="2"/>
</dbReference>
<dbReference type="InterPro" id="IPR036249">
    <property type="entry name" value="Thioredoxin-like_sf"/>
</dbReference>
<evidence type="ECO:0000259" key="1">
    <source>
        <dbReference type="PROSITE" id="PS50404"/>
    </source>
</evidence>
<dbReference type="PANTHER" id="PTHR45288">
    <property type="entry name" value="THIOREDOXIN FAMILY PROTEIN"/>
    <property type="match status" value="1"/>
</dbReference>
<keyword evidence="3" id="KW-1185">Reference proteome</keyword>
<dbReference type="InterPro" id="IPR004045">
    <property type="entry name" value="Glutathione_S-Trfase_N"/>
</dbReference>
<reference evidence="2 3" key="1">
    <citation type="journal article" date="2018" name="Genome Biol. Evol.">
        <title>Multiple Roots of Fruiting Body Formation in Amoebozoa.</title>
        <authorList>
            <person name="Hillmann F."/>
            <person name="Forbes G."/>
            <person name="Novohradska S."/>
            <person name="Ferling I."/>
            <person name="Riege K."/>
            <person name="Groth M."/>
            <person name="Westermann M."/>
            <person name="Marz M."/>
            <person name="Spaller T."/>
            <person name="Winckler T."/>
            <person name="Schaap P."/>
            <person name="Glockner G."/>
        </authorList>
    </citation>
    <scope>NUCLEOTIDE SEQUENCE [LARGE SCALE GENOMIC DNA]</scope>
    <source>
        <strain evidence="2 3">Jena</strain>
    </source>
</reference>
<comment type="caution">
    <text evidence="2">The sequence shown here is derived from an EMBL/GenBank/DDBJ whole genome shotgun (WGS) entry which is preliminary data.</text>
</comment>
<gene>
    <name evidence="2" type="ORF">PROFUN_05624</name>
</gene>
<dbReference type="PROSITE" id="PS50404">
    <property type="entry name" value="GST_NTER"/>
    <property type="match status" value="1"/>
</dbReference>
<evidence type="ECO:0000313" key="2">
    <source>
        <dbReference type="EMBL" id="PRP75313.1"/>
    </source>
</evidence>